<dbReference type="HOGENOM" id="CLU_1989281_0_0_6"/>
<evidence type="ECO:0000259" key="1">
    <source>
        <dbReference type="Pfam" id="PF11823"/>
    </source>
</evidence>
<keyword evidence="3" id="KW-1185">Reference proteome</keyword>
<accession>B7LQI6</accession>
<sequence length="125" mass="13653">MPHLCPHAGKSPGNACAYASRRTICGCNRCSPGRSTAENTPMRECLFLFHSTPGVIKTRKALQAAGVPFRVADIPRDLRGGCGLCIWLSCNPGEELQWVIPGFTESIYCQQDDSWHCIASWPATT</sequence>
<evidence type="ECO:0000313" key="3">
    <source>
        <dbReference type="Proteomes" id="UP000000745"/>
    </source>
</evidence>
<dbReference type="Pfam" id="PF11823">
    <property type="entry name" value="Se_S_carrier"/>
    <property type="match status" value="1"/>
</dbReference>
<proteinExistence type="predicted"/>
<reference evidence="3" key="1">
    <citation type="journal article" date="2009" name="PLoS Genet.">
        <title>Organised genome dynamics in the Escherichia coli species results in highly diverse adaptive paths.</title>
        <authorList>
            <person name="Touchon M."/>
            <person name="Hoede C."/>
            <person name="Tenaillon O."/>
            <person name="Barbe V."/>
            <person name="Baeriswyl S."/>
            <person name="Bidet P."/>
            <person name="Bingen E."/>
            <person name="Bonacorsi S."/>
            <person name="Bouchier C."/>
            <person name="Bouvet O."/>
            <person name="Calteau A."/>
            <person name="Chiapello H."/>
            <person name="Clermont O."/>
            <person name="Cruveiller S."/>
            <person name="Danchin A."/>
            <person name="Diard M."/>
            <person name="Dossat C."/>
            <person name="Karoui M.E."/>
            <person name="Frapy E."/>
            <person name="Garry L."/>
            <person name="Ghigo J.M."/>
            <person name="Gilles A.M."/>
            <person name="Johnson J."/>
            <person name="Le Bouguenec C."/>
            <person name="Lescat M."/>
            <person name="Mangenot S."/>
            <person name="Martinez-Jehanne V."/>
            <person name="Matic I."/>
            <person name="Nassif X."/>
            <person name="Oztas S."/>
            <person name="Petit M.A."/>
            <person name="Pichon C."/>
            <person name="Rouy Z."/>
            <person name="Ruf C.S."/>
            <person name="Schneider D."/>
            <person name="Tourret J."/>
            <person name="Vacherie B."/>
            <person name="Vallenet D."/>
            <person name="Medigue C."/>
            <person name="Rocha E.P.C."/>
            <person name="Denamur E."/>
        </authorList>
    </citation>
    <scope>NUCLEOTIDE SEQUENCE [LARGE SCALE GENOMIC DNA]</scope>
    <source>
        <strain evidence="3">ATCC 35469 / DSM 13698 / BCRC 15582 / CCUG 18766 / IAM 14443 / JCM 21226 / LMG 7866 / NBRC 102419 / NCTC 12128 / CDC 0568-73</strain>
    </source>
</reference>
<evidence type="ECO:0000313" key="2">
    <source>
        <dbReference type="EMBL" id="CAQ90546.1"/>
    </source>
</evidence>
<feature type="domain" description="Putative Se/S carrier protein-like" evidence="1">
    <location>
        <begin position="44"/>
        <end position="100"/>
    </location>
</feature>
<dbReference type="KEGG" id="efe:EFER_3053"/>
<gene>
    <name evidence="2" type="ordered locus">EFER_3053</name>
</gene>
<dbReference type="EMBL" id="CU928158">
    <property type="protein sequence ID" value="CAQ90546.1"/>
    <property type="molecule type" value="Genomic_DNA"/>
</dbReference>
<dbReference type="Proteomes" id="UP000000745">
    <property type="component" value="Chromosome"/>
</dbReference>
<protein>
    <recommendedName>
        <fullName evidence="1">Putative Se/S carrier protein-like domain-containing protein</fullName>
    </recommendedName>
</protein>
<name>B7LQI6_ESCF3</name>
<organism evidence="2 3">
    <name type="scientific">Escherichia fergusonii (strain ATCC 35469 / DSM 13698 / CCUG 18766 / IAM 14443 / JCM 21226 / LMG 7866 / NBRC 102419 / NCTC 12128 / CDC 0568-73)</name>
    <dbReference type="NCBI Taxonomy" id="585054"/>
    <lineage>
        <taxon>Bacteria</taxon>
        <taxon>Pseudomonadati</taxon>
        <taxon>Pseudomonadota</taxon>
        <taxon>Gammaproteobacteria</taxon>
        <taxon>Enterobacterales</taxon>
        <taxon>Enterobacteriaceae</taxon>
        <taxon>Escherichia</taxon>
    </lineage>
</organism>
<dbReference type="AlphaFoldDB" id="B7LQI6"/>
<dbReference type="InterPro" id="IPR021778">
    <property type="entry name" value="Se/S_carrier-like"/>
</dbReference>